<organism evidence="1 2">
    <name type="scientific">Corchorus olitorius</name>
    <dbReference type="NCBI Taxonomy" id="93759"/>
    <lineage>
        <taxon>Eukaryota</taxon>
        <taxon>Viridiplantae</taxon>
        <taxon>Streptophyta</taxon>
        <taxon>Embryophyta</taxon>
        <taxon>Tracheophyta</taxon>
        <taxon>Spermatophyta</taxon>
        <taxon>Magnoliopsida</taxon>
        <taxon>eudicotyledons</taxon>
        <taxon>Gunneridae</taxon>
        <taxon>Pentapetalae</taxon>
        <taxon>rosids</taxon>
        <taxon>malvids</taxon>
        <taxon>Malvales</taxon>
        <taxon>Malvaceae</taxon>
        <taxon>Grewioideae</taxon>
        <taxon>Apeibeae</taxon>
        <taxon>Corchorus</taxon>
    </lineage>
</organism>
<comment type="caution">
    <text evidence="1">The sequence shown here is derived from an EMBL/GenBank/DDBJ whole genome shotgun (WGS) entry which is preliminary data.</text>
</comment>
<protein>
    <submittedName>
        <fullName evidence="1">Uncharacterized protein</fullName>
    </submittedName>
</protein>
<accession>A0A1R3G0X3</accession>
<dbReference type="Proteomes" id="UP000187203">
    <property type="component" value="Unassembled WGS sequence"/>
</dbReference>
<gene>
    <name evidence="1" type="ORF">COLO4_37535</name>
</gene>
<reference evidence="2" key="1">
    <citation type="submission" date="2013-09" db="EMBL/GenBank/DDBJ databases">
        <title>Corchorus olitorius genome sequencing.</title>
        <authorList>
            <person name="Alam M."/>
            <person name="Haque M.S."/>
            <person name="Islam M.S."/>
            <person name="Emdad E.M."/>
            <person name="Islam M.M."/>
            <person name="Ahmed B."/>
            <person name="Halim A."/>
            <person name="Hossen Q.M.M."/>
            <person name="Hossain M.Z."/>
            <person name="Ahmed R."/>
            <person name="Khan M.M."/>
            <person name="Islam R."/>
            <person name="Rashid M.M."/>
            <person name="Khan S.A."/>
            <person name="Rahman M.S."/>
            <person name="Alam M."/>
            <person name="Yahiya A.S."/>
            <person name="Khan M.S."/>
            <person name="Azam M.S."/>
            <person name="Haque T."/>
            <person name="Lashkar M.Z.H."/>
            <person name="Akhand A.I."/>
            <person name="Morshed G."/>
            <person name="Roy S."/>
            <person name="Uddin K.S."/>
            <person name="Rabeya T."/>
            <person name="Hossain A.S."/>
            <person name="Chowdhury A."/>
            <person name="Snigdha A.R."/>
            <person name="Mortoza M.S."/>
            <person name="Matin S.A."/>
            <person name="Hoque S.M.E."/>
            <person name="Islam M.K."/>
            <person name="Roy D.K."/>
            <person name="Haider R."/>
            <person name="Moosa M.M."/>
            <person name="Elias S.M."/>
            <person name="Hasan A.M."/>
            <person name="Jahan S."/>
            <person name="Shafiuddin M."/>
            <person name="Mahmood N."/>
            <person name="Shommy N.S."/>
        </authorList>
    </citation>
    <scope>NUCLEOTIDE SEQUENCE [LARGE SCALE GENOMIC DNA]</scope>
    <source>
        <strain evidence="2">cv. O-4</strain>
    </source>
</reference>
<proteinExistence type="predicted"/>
<evidence type="ECO:0000313" key="2">
    <source>
        <dbReference type="Proteomes" id="UP000187203"/>
    </source>
</evidence>
<dbReference type="AlphaFoldDB" id="A0A1R3G0X3"/>
<name>A0A1R3G0X3_9ROSI</name>
<sequence length="180" mass="19767">MSSSSSTLCLNRKTLASSVPPPEIATVAETALNHHVGASPELRCDLALTEPKFYSPISESSRPIGLVFEYVIHLFVPFQMPQSDLQSELPVTGNLGLQRKRVCDPGISGEKENCIESLVVVWEKVPERGSESVERERVSVVEDDKNGRGNGQRVSDPYCACPKLIFLVHLIKMILGFICA</sequence>
<dbReference type="EMBL" id="AWUE01024063">
    <property type="protein sequence ID" value="OMO51736.1"/>
    <property type="molecule type" value="Genomic_DNA"/>
</dbReference>
<evidence type="ECO:0000313" key="1">
    <source>
        <dbReference type="EMBL" id="OMO51736.1"/>
    </source>
</evidence>
<keyword evidence="2" id="KW-1185">Reference proteome</keyword>